<evidence type="ECO:0000259" key="4">
    <source>
        <dbReference type="PROSITE" id="PS01124"/>
    </source>
</evidence>
<reference evidence="5" key="1">
    <citation type="submission" date="2018-06" db="EMBL/GenBank/DDBJ databases">
        <authorList>
            <person name="Zhirakovskaya E."/>
        </authorList>
    </citation>
    <scope>NUCLEOTIDE SEQUENCE</scope>
</reference>
<dbReference type="GO" id="GO:0003700">
    <property type="term" value="F:DNA-binding transcription factor activity"/>
    <property type="evidence" value="ECO:0007669"/>
    <property type="project" value="InterPro"/>
</dbReference>
<dbReference type="PROSITE" id="PS00041">
    <property type="entry name" value="HTH_ARAC_FAMILY_1"/>
    <property type="match status" value="1"/>
</dbReference>
<evidence type="ECO:0000256" key="1">
    <source>
        <dbReference type="ARBA" id="ARBA00023015"/>
    </source>
</evidence>
<evidence type="ECO:0000256" key="2">
    <source>
        <dbReference type="ARBA" id="ARBA00023125"/>
    </source>
</evidence>
<dbReference type="InterPro" id="IPR018060">
    <property type="entry name" value="HTH_AraC"/>
</dbReference>
<dbReference type="PRINTS" id="PR00032">
    <property type="entry name" value="HTHARAC"/>
</dbReference>
<evidence type="ECO:0000313" key="5">
    <source>
        <dbReference type="EMBL" id="VAW14528.1"/>
    </source>
</evidence>
<keyword evidence="1" id="KW-0805">Transcription regulation</keyword>
<dbReference type="PANTHER" id="PTHR43280">
    <property type="entry name" value="ARAC-FAMILY TRANSCRIPTIONAL REGULATOR"/>
    <property type="match status" value="1"/>
</dbReference>
<evidence type="ECO:0000256" key="3">
    <source>
        <dbReference type="ARBA" id="ARBA00023163"/>
    </source>
</evidence>
<dbReference type="SUPFAM" id="SSF46689">
    <property type="entry name" value="Homeodomain-like"/>
    <property type="match status" value="2"/>
</dbReference>
<dbReference type="InterPro" id="IPR003313">
    <property type="entry name" value="AraC-bd"/>
</dbReference>
<dbReference type="GO" id="GO:0043565">
    <property type="term" value="F:sequence-specific DNA binding"/>
    <property type="evidence" value="ECO:0007669"/>
    <property type="project" value="InterPro"/>
</dbReference>
<keyword evidence="3" id="KW-0804">Transcription</keyword>
<organism evidence="5">
    <name type="scientific">hydrothermal vent metagenome</name>
    <dbReference type="NCBI Taxonomy" id="652676"/>
    <lineage>
        <taxon>unclassified sequences</taxon>
        <taxon>metagenomes</taxon>
        <taxon>ecological metagenomes</taxon>
    </lineage>
</organism>
<proteinExistence type="predicted"/>
<protein>
    <recommendedName>
        <fullName evidence="4">HTH araC/xylS-type domain-containing protein</fullName>
    </recommendedName>
</protein>
<dbReference type="PROSITE" id="PS01124">
    <property type="entry name" value="HTH_ARAC_FAMILY_2"/>
    <property type="match status" value="1"/>
</dbReference>
<keyword evidence="2" id="KW-0238">DNA-binding</keyword>
<dbReference type="PANTHER" id="PTHR43280:SF27">
    <property type="entry name" value="TRANSCRIPTIONAL REGULATOR MTLR"/>
    <property type="match status" value="1"/>
</dbReference>
<dbReference type="InterPro" id="IPR020449">
    <property type="entry name" value="Tscrpt_reg_AraC-type_HTH"/>
</dbReference>
<dbReference type="Pfam" id="PF12833">
    <property type="entry name" value="HTH_18"/>
    <property type="match status" value="1"/>
</dbReference>
<dbReference type="Gene3D" id="2.60.120.10">
    <property type="entry name" value="Jelly Rolls"/>
    <property type="match status" value="1"/>
</dbReference>
<dbReference type="SUPFAM" id="SSF51182">
    <property type="entry name" value="RmlC-like cupins"/>
    <property type="match status" value="1"/>
</dbReference>
<dbReference type="InterPro" id="IPR014710">
    <property type="entry name" value="RmlC-like_jellyroll"/>
</dbReference>
<dbReference type="Pfam" id="PF02311">
    <property type="entry name" value="AraC_binding"/>
    <property type="match status" value="1"/>
</dbReference>
<dbReference type="InterPro" id="IPR009057">
    <property type="entry name" value="Homeodomain-like_sf"/>
</dbReference>
<dbReference type="SMART" id="SM00342">
    <property type="entry name" value="HTH_ARAC"/>
    <property type="match status" value="1"/>
</dbReference>
<dbReference type="InterPro" id="IPR018062">
    <property type="entry name" value="HTH_AraC-typ_CS"/>
</dbReference>
<dbReference type="EMBL" id="UOEP01000037">
    <property type="protein sequence ID" value="VAW14528.1"/>
    <property type="molecule type" value="Genomic_DNA"/>
</dbReference>
<dbReference type="AlphaFoldDB" id="A0A3B0T8Z2"/>
<gene>
    <name evidence="5" type="ORF">MNBD_BACTEROID01-1366</name>
</gene>
<dbReference type="InterPro" id="IPR011051">
    <property type="entry name" value="RmlC_Cupin_sf"/>
</dbReference>
<accession>A0A3B0T8Z2</accession>
<name>A0A3B0T8Z2_9ZZZZ</name>
<sequence length="290" mass="34058">MKVEDIRLLQDPDKSFIVYHETKSFTRFHHHPEYELVYIKKGKGKRMIGDNIGRFEENDLVFVGSYLPHEWLCDKDYFLPGDKFLGEGVVIQFKRGFLGPQFFEIPENTVLRNLLEQSTMGIKFLGRTRNAIINLMKDCPQMGRTERLYTLLSIFRIMAHGNEYEYLASPGFIEPFYAKGNQPMQKALEYILRNFQNQISVGQMLSVTNMSNTTFCLSFKKSFRMTFKEYLNNIRIGYACHLLANDLLNISQVAYESGFENISNFNRQFKAIKGITPREYKKYRYGEREL</sequence>
<dbReference type="Gene3D" id="1.10.10.60">
    <property type="entry name" value="Homeodomain-like"/>
    <property type="match status" value="2"/>
</dbReference>
<feature type="domain" description="HTH araC/xylS-type" evidence="4">
    <location>
        <begin position="185"/>
        <end position="283"/>
    </location>
</feature>